<gene>
    <name evidence="1" type="ORF">S01H1_82707</name>
</gene>
<dbReference type="EMBL" id="BARS01056099">
    <property type="protein sequence ID" value="GAG51540.1"/>
    <property type="molecule type" value="Genomic_DNA"/>
</dbReference>
<protein>
    <submittedName>
        <fullName evidence="1">Uncharacterized protein</fullName>
    </submittedName>
</protein>
<dbReference type="AlphaFoldDB" id="X0Y713"/>
<evidence type="ECO:0000313" key="1">
    <source>
        <dbReference type="EMBL" id="GAG51540.1"/>
    </source>
</evidence>
<reference evidence="1" key="1">
    <citation type="journal article" date="2014" name="Front. Microbiol.">
        <title>High frequency of phylogenetically diverse reductive dehalogenase-homologous genes in deep subseafloor sedimentary metagenomes.</title>
        <authorList>
            <person name="Kawai M."/>
            <person name="Futagami T."/>
            <person name="Toyoda A."/>
            <person name="Takaki Y."/>
            <person name="Nishi S."/>
            <person name="Hori S."/>
            <person name="Arai W."/>
            <person name="Tsubouchi T."/>
            <person name="Morono Y."/>
            <person name="Uchiyama I."/>
            <person name="Ito T."/>
            <person name="Fujiyama A."/>
            <person name="Inagaki F."/>
            <person name="Takami H."/>
        </authorList>
    </citation>
    <scope>NUCLEOTIDE SEQUENCE</scope>
    <source>
        <strain evidence="1">Expedition CK06-06</strain>
    </source>
</reference>
<name>X0Y713_9ZZZZ</name>
<organism evidence="1">
    <name type="scientific">marine sediment metagenome</name>
    <dbReference type="NCBI Taxonomy" id="412755"/>
    <lineage>
        <taxon>unclassified sequences</taxon>
        <taxon>metagenomes</taxon>
        <taxon>ecological metagenomes</taxon>
    </lineage>
</organism>
<comment type="caution">
    <text evidence="1">The sequence shown here is derived from an EMBL/GenBank/DDBJ whole genome shotgun (WGS) entry which is preliminary data.</text>
</comment>
<accession>X0Y713</accession>
<proteinExistence type="predicted"/>
<feature type="non-terminal residue" evidence="1">
    <location>
        <position position="1"/>
    </location>
</feature>
<sequence>GTRVLRFEAAPGMNRDELREISVPLDSSVAAFNASGNYG</sequence>